<dbReference type="Gene3D" id="3.40.50.300">
    <property type="entry name" value="P-loop containing nucleotide triphosphate hydrolases"/>
    <property type="match status" value="1"/>
</dbReference>
<dbReference type="AlphaFoldDB" id="R7VZ22"/>
<dbReference type="GO" id="GO:0005524">
    <property type="term" value="F:ATP binding"/>
    <property type="evidence" value="ECO:0007669"/>
    <property type="project" value="InterPro"/>
</dbReference>
<evidence type="ECO:0000259" key="1">
    <source>
        <dbReference type="Pfam" id="PF00005"/>
    </source>
</evidence>
<proteinExistence type="predicted"/>
<name>R7VZ22_AEGTA</name>
<dbReference type="EnsemblPlants" id="EMT00235">
    <property type="protein sequence ID" value="EMT00235"/>
    <property type="gene ID" value="F775_10916"/>
</dbReference>
<dbReference type="InterPro" id="IPR003439">
    <property type="entry name" value="ABC_transporter-like_ATP-bd"/>
</dbReference>
<protein>
    <recommendedName>
        <fullName evidence="4">ABC transporter domain-containing protein</fullName>
    </recommendedName>
</protein>
<feature type="domain" description="ABC transporter" evidence="1">
    <location>
        <begin position="113"/>
        <end position="209"/>
    </location>
</feature>
<evidence type="ECO:0008006" key="4">
    <source>
        <dbReference type="Google" id="ProtNLM"/>
    </source>
</evidence>
<evidence type="ECO:0000259" key="2">
    <source>
        <dbReference type="Pfam" id="PF14510"/>
    </source>
</evidence>
<sequence length="282" mass="31100">MEMISRSLQSVSPDEVDVRMLEGPQRQAFVESVFRVAEEDNERFLKKLRARIDRAGIVIPTAEVRFRNLNVEAEGQVGSRALPTLANATLDTVDAMLGLAGVSLAKTKTLHILKDVSGVVRPSRMTLLLGPPSSGKTTLLLALAGKLDPTLKVRGEVTYNGYGLDEFVPQKTAAYISQNDVHAGEMTVKETLHFSARCQGVGHRYELLQELTKKERQLGIYPDPEVDLFMKATSVEGSTLQTDYILRRRDLEANQPVHDCSGDAAALAPGIPTRARKEKVYR</sequence>
<dbReference type="PANTHER" id="PTHR48040:SF10">
    <property type="entry name" value="ABC TRANSPORTER DOMAIN-CONTAINING PROTEIN"/>
    <property type="match status" value="1"/>
</dbReference>
<dbReference type="Pfam" id="PF00005">
    <property type="entry name" value="ABC_tran"/>
    <property type="match status" value="1"/>
</dbReference>
<feature type="domain" description="Pleiotropic ABC efflux transporter N-terminal" evidence="2">
    <location>
        <begin position="38"/>
        <end position="88"/>
    </location>
</feature>
<dbReference type="GO" id="GO:0016887">
    <property type="term" value="F:ATP hydrolysis activity"/>
    <property type="evidence" value="ECO:0007669"/>
    <property type="project" value="InterPro"/>
</dbReference>
<dbReference type="InterPro" id="IPR027417">
    <property type="entry name" value="P-loop_NTPase"/>
</dbReference>
<dbReference type="InterPro" id="IPR029481">
    <property type="entry name" value="ABC_trans_N"/>
</dbReference>
<reference evidence="3" key="1">
    <citation type="submission" date="2015-06" db="UniProtKB">
        <authorList>
            <consortium name="EnsemblPlants"/>
        </authorList>
    </citation>
    <scope>IDENTIFICATION</scope>
</reference>
<dbReference type="ExpressionAtlas" id="R7VZ22">
    <property type="expression patterns" value="baseline"/>
</dbReference>
<dbReference type="PANTHER" id="PTHR48040">
    <property type="entry name" value="PLEIOTROPIC DRUG RESISTANCE PROTEIN 1-LIKE ISOFORM X1"/>
    <property type="match status" value="1"/>
</dbReference>
<evidence type="ECO:0000313" key="3">
    <source>
        <dbReference type="EnsemblPlants" id="EMT00235"/>
    </source>
</evidence>
<organism evidence="3">
    <name type="scientific">Aegilops tauschii</name>
    <name type="common">Tausch's goatgrass</name>
    <name type="synonym">Aegilops squarrosa</name>
    <dbReference type="NCBI Taxonomy" id="37682"/>
    <lineage>
        <taxon>Eukaryota</taxon>
        <taxon>Viridiplantae</taxon>
        <taxon>Streptophyta</taxon>
        <taxon>Embryophyta</taxon>
        <taxon>Tracheophyta</taxon>
        <taxon>Spermatophyta</taxon>
        <taxon>Magnoliopsida</taxon>
        <taxon>Liliopsida</taxon>
        <taxon>Poales</taxon>
        <taxon>Poaceae</taxon>
        <taxon>BOP clade</taxon>
        <taxon>Pooideae</taxon>
        <taxon>Triticodae</taxon>
        <taxon>Triticeae</taxon>
        <taxon>Triticinae</taxon>
        <taxon>Aegilops</taxon>
    </lineage>
</organism>
<accession>R7VZ22</accession>
<dbReference type="SUPFAM" id="SSF52540">
    <property type="entry name" value="P-loop containing nucleoside triphosphate hydrolases"/>
    <property type="match status" value="1"/>
</dbReference>
<dbReference type="Pfam" id="PF14510">
    <property type="entry name" value="ABC_trans_N"/>
    <property type="match status" value="1"/>
</dbReference>